<organism evidence="2 3">
    <name type="scientific">Paxillus involutus ATCC 200175</name>
    <dbReference type="NCBI Taxonomy" id="664439"/>
    <lineage>
        <taxon>Eukaryota</taxon>
        <taxon>Fungi</taxon>
        <taxon>Dikarya</taxon>
        <taxon>Basidiomycota</taxon>
        <taxon>Agaricomycotina</taxon>
        <taxon>Agaricomycetes</taxon>
        <taxon>Agaricomycetidae</taxon>
        <taxon>Boletales</taxon>
        <taxon>Paxilineae</taxon>
        <taxon>Paxillaceae</taxon>
        <taxon>Paxillus</taxon>
    </lineage>
</organism>
<proteinExistence type="predicted"/>
<dbReference type="OrthoDB" id="2673180at2759"/>
<dbReference type="HOGENOM" id="CLU_059978_0_0_1"/>
<accession>A0A0C9TV59</accession>
<evidence type="ECO:0000313" key="3">
    <source>
        <dbReference type="Proteomes" id="UP000053647"/>
    </source>
</evidence>
<dbReference type="Proteomes" id="UP000053647">
    <property type="component" value="Unassembled WGS sequence"/>
</dbReference>
<evidence type="ECO:0000256" key="1">
    <source>
        <dbReference type="SAM" id="MobiDB-lite"/>
    </source>
</evidence>
<dbReference type="AlphaFoldDB" id="A0A0C9TV59"/>
<keyword evidence="3" id="KW-1185">Reference proteome</keyword>
<reference evidence="2 3" key="1">
    <citation type="submission" date="2014-06" db="EMBL/GenBank/DDBJ databases">
        <authorList>
            <consortium name="DOE Joint Genome Institute"/>
            <person name="Kuo A."/>
            <person name="Kohler A."/>
            <person name="Nagy L.G."/>
            <person name="Floudas D."/>
            <person name="Copeland A."/>
            <person name="Barry K.W."/>
            <person name="Cichocki N."/>
            <person name="Veneault-Fourrey C."/>
            <person name="LaButti K."/>
            <person name="Lindquist E.A."/>
            <person name="Lipzen A."/>
            <person name="Lundell T."/>
            <person name="Morin E."/>
            <person name="Murat C."/>
            <person name="Sun H."/>
            <person name="Tunlid A."/>
            <person name="Henrissat B."/>
            <person name="Grigoriev I.V."/>
            <person name="Hibbett D.S."/>
            <person name="Martin F."/>
            <person name="Nordberg H.P."/>
            <person name="Cantor M.N."/>
            <person name="Hua S.X."/>
        </authorList>
    </citation>
    <scope>NUCLEOTIDE SEQUENCE [LARGE SCALE GENOMIC DNA]</scope>
    <source>
        <strain evidence="2 3">ATCC 200175</strain>
    </source>
</reference>
<feature type="region of interest" description="Disordered" evidence="1">
    <location>
        <begin position="1"/>
        <end position="46"/>
    </location>
</feature>
<name>A0A0C9TV59_PAXIN</name>
<gene>
    <name evidence="2" type="ORF">PAXINDRAFT_157260</name>
</gene>
<protein>
    <submittedName>
        <fullName evidence="2">Uncharacterized protein</fullName>
    </submittedName>
</protein>
<evidence type="ECO:0000313" key="2">
    <source>
        <dbReference type="EMBL" id="KIJ11627.1"/>
    </source>
</evidence>
<reference evidence="3" key="2">
    <citation type="submission" date="2015-01" db="EMBL/GenBank/DDBJ databases">
        <title>Evolutionary Origins and Diversification of the Mycorrhizal Mutualists.</title>
        <authorList>
            <consortium name="DOE Joint Genome Institute"/>
            <consortium name="Mycorrhizal Genomics Consortium"/>
            <person name="Kohler A."/>
            <person name="Kuo A."/>
            <person name="Nagy L.G."/>
            <person name="Floudas D."/>
            <person name="Copeland A."/>
            <person name="Barry K.W."/>
            <person name="Cichocki N."/>
            <person name="Veneault-Fourrey C."/>
            <person name="LaButti K."/>
            <person name="Lindquist E.A."/>
            <person name="Lipzen A."/>
            <person name="Lundell T."/>
            <person name="Morin E."/>
            <person name="Murat C."/>
            <person name="Riley R."/>
            <person name="Ohm R."/>
            <person name="Sun H."/>
            <person name="Tunlid A."/>
            <person name="Henrissat B."/>
            <person name="Grigoriev I.V."/>
            <person name="Hibbett D.S."/>
            <person name="Martin F."/>
        </authorList>
    </citation>
    <scope>NUCLEOTIDE SEQUENCE [LARGE SCALE GENOMIC DNA]</scope>
    <source>
        <strain evidence="3">ATCC 200175</strain>
    </source>
</reference>
<sequence length="360" mass="39802">MPGAPPHVCAPPQNTRECHAQAQKRRPSVQTHPSSDNGNRVVNGGTNGMNGSGIECGGVRGCPSTAMATQLKFWIDKVNAATGRKVLTKVGRVDDLRCKLAAHYGLDLSMPVILNVPTAIGPASTLNIQNHQWDYLCDLGNEWDKCATIGRPFLLCQPSSAQSDSLCLLEEAVTLLDIAPSPFLTPVAFAPSTLAPIPTNDTIQALNYDTINYAHHPPIGDCSHPAGVGGQAILQACQAEFDALSRASSLREVIEQVEEGHVTVNWREWLYAQLMHEFAGDKVCFFDFFTRQPQDESGLSKGKHKVVEAIPRWDKDLRGERLRDVYRDDEGDFSEVKWQDHWGLMNSWEVWRAMGMERID</sequence>
<dbReference type="EMBL" id="KN819376">
    <property type="protein sequence ID" value="KIJ11627.1"/>
    <property type="molecule type" value="Genomic_DNA"/>
</dbReference>